<reference evidence="1" key="1">
    <citation type="submission" date="2023-04" db="EMBL/GenBank/DDBJ databases">
        <title>A chromosome-level genome assembly of the parasitoid wasp Eretmocerus hayati.</title>
        <authorList>
            <person name="Zhong Y."/>
            <person name="Liu S."/>
            <person name="Liu Y."/>
        </authorList>
    </citation>
    <scope>NUCLEOTIDE SEQUENCE</scope>
    <source>
        <strain evidence="1">ZJU_SS_LIU_2023</strain>
    </source>
</reference>
<proteinExistence type="predicted"/>
<protein>
    <submittedName>
        <fullName evidence="1">Uncharacterized protein</fullName>
    </submittedName>
</protein>
<organism evidence="1 2">
    <name type="scientific">Eretmocerus hayati</name>
    <dbReference type="NCBI Taxonomy" id="131215"/>
    <lineage>
        <taxon>Eukaryota</taxon>
        <taxon>Metazoa</taxon>
        <taxon>Ecdysozoa</taxon>
        <taxon>Arthropoda</taxon>
        <taxon>Hexapoda</taxon>
        <taxon>Insecta</taxon>
        <taxon>Pterygota</taxon>
        <taxon>Neoptera</taxon>
        <taxon>Endopterygota</taxon>
        <taxon>Hymenoptera</taxon>
        <taxon>Apocrita</taxon>
        <taxon>Proctotrupomorpha</taxon>
        <taxon>Chalcidoidea</taxon>
        <taxon>Aphelinidae</taxon>
        <taxon>Aphelininae</taxon>
        <taxon>Eretmocerus</taxon>
    </lineage>
</organism>
<dbReference type="EMBL" id="CM056742">
    <property type="protein sequence ID" value="KAJ8676905.1"/>
    <property type="molecule type" value="Genomic_DNA"/>
</dbReference>
<comment type="caution">
    <text evidence="1">The sequence shown here is derived from an EMBL/GenBank/DDBJ whole genome shotgun (WGS) entry which is preliminary data.</text>
</comment>
<gene>
    <name evidence="1" type="ORF">QAD02_012692</name>
</gene>
<keyword evidence="2" id="KW-1185">Reference proteome</keyword>
<evidence type="ECO:0000313" key="1">
    <source>
        <dbReference type="EMBL" id="KAJ8676905.1"/>
    </source>
</evidence>
<name>A0ACC2P568_9HYME</name>
<dbReference type="Proteomes" id="UP001239111">
    <property type="component" value="Chromosome 2"/>
</dbReference>
<sequence length="162" mass="18360">MAHKRNNRLSSTLISLINNVLRRSVHFKPSTFNLQNQTSSYLTPFRNVSIEDAIKLIPKYNGFNIPLINFLEGCREACSVIPAANESDLANSIKMRLSGEAFKCAQSKSFNSIDEIAKFFNGIFGSLKTFHQLHGELAVLKQEKDESVISFSNRNKQRKKFC</sequence>
<accession>A0ACC2P568</accession>
<evidence type="ECO:0000313" key="2">
    <source>
        <dbReference type="Proteomes" id="UP001239111"/>
    </source>
</evidence>